<dbReference type="PANTHER" id="PTHR38033">
    <property type="entry name" value="MEMBRANE PROTEIN-RELATED"/>
    <property type="match status" value="1"/>
</dbReference>
<dbReference type="EMBL" id="FPBD01000001">
    <property type="protein sequence ID" value="SFT40906.1"/>
    <property type="molecule type" value="Genomic_DNA"/>
</dbReference>
<feature type="compositionally biased region" description="Low complexity" evidence="2">
    <location>
        <begin position="296"/>
        <end position="318"/>
    </location>
</feature>
<dbReference type="InterPro" id="IPR036737">
    <property type="entry name" value="OmpA-like_sf"/>
</dbReference>
<keyword evidence="3" id="KW-0812">Transmembrane</keyword>
<accession>A0A1I6XRX1</accession>
<dbReference type="AlphaFoldDB" id="A0A1I6XRX1"/>
<dbReference type="NCBIfam" id="NF038228">
    <property type="entry name" value="IcmH_DotU_IVB"/>
    <property type="match status" value="1"/>
</dbReference>
<feature type="transmembrane region" description="Helical" evidence="3">
    <location>
        <begin position="242"/>
        <end position="264"/>
    </location>
</feature>
<dbReference type="Gene3D" id="1.25.40.590">
    <property type="entry name" value="Type IV / VI secretion system, DotU"/>
    <property type="match status" value="1"/>
</dbReference>
<gene>
    <name evidence="5" type="ORF">SAMN05444141_101386</name>
</gene>
<dbReference type="SUPFAM" id="SSF103088">
    <property type="entry name" value="OmpA-like"/>
    <property type="match status" value="1"/>
</dbReference>
<keyword evidence="1 3" id="KW-0472">Membrane</keyword>
<feature type="region of interest" description="Disordered" evidence="2">
    <location>
        <begin position="290"/>
        <end position="318"/>
    </location>
</feature>
<evidence type="ECO:0000256" key="2">
    <source>
        <dbReference type="SAM" id="MobiDB-lite"/>
    </source>
</evidence>
<evidence type="ECO:0000313" key="5">
    <source>
        <dbReference type="EMBL" id="SFT40906.1"/>
    </source>
</evidence>
<dbReference type="Gene3D" id="3.30.1330.60">
    <property type="entry name" value="OmpA-like domain"/>
    <property type="match status" value="1"/>
</dbReference>
<dbReference type="NCBIfam" id="TIGR03350">
    <property type="entry name" value="type_VI_ompA"/>
    <property type="match status" value="1"/>
</dbReference>
<protein>
    <submittedName>
        <fullName evidence="5">Type VI secretion system protein ImpK</fullName>
    </submittedName>
</protein>
<dbReference type="PANTHER" id="PTHR38033:SF1">
    <property type="entry name" value="DOTU FAMILY TYPE IV_VI SECRETION SYSTEM PROTEIN"/>
    <property type="match status" value="1"/>
</dbReference>
<evidence type="ECO:0000256" key="3">
    <source>
        <dbReference type="SAM" id="Phobius"/>
    </source>
</evidence>
<dbReference type="InterPro" id="IPR017732">
    <property type="entry name" value="T4/T6SS_DotU"/>
</dbReference>
<organism evidence="5 6">
    <name type="scientific">Pseudovibrio denitrificans</name>
    <dbReference type="NCBI Taxonomy" id="258256"/>
    <lineage>
        <taxon>Bacteria</taxon>
        <taxon>Pseudomonadati</taxon>
        <taxon>Pseudomonadota</taxon>
        <taxon>Alphaproteobacteria</taxon>
        <taxon>Hyphomicrobiales</taxon>
        <taxon>Stappiaceae</taxon>
        <taxon>Pseudovibrio</taxon>
    </lineage>
</organism>
<dbReference type="GO" id="GO:0016020">
    <property type="term" value="C:membrane"/>
    <property type="evidence" value="ECO:0007669"/>
    <property type="project" value="UniProtKB-UniRule"/>
</dbReference>
<dbReference type="Pfam" id="PF00691">
    <property type="entry name" value="OmpA"/>
    <property type="match status" value="1"/>
</dbReference>
<evidence type="ECO:0000256" key="1">
    <source>
        <dbReference type="PROSITE-ProRule" id="PRU00473"/>
    </source>
</evidence>
<keyword evidence="3" id="KW-1133">Transmembrane helix</keyword>
<dbReference type="Proteomes" id="UP000183371">
    <property type="component" value="Unassembled WGS sequence"/>
</dbReference>
<evidence type="ECO:0000259" key="4">
    <source>
        <dbReference type="PROSITE" id="PS51123"/>
    </source>
</evidence>
<dbReference type="NCBIfam" id="TIGR03349">
    <property type="entry name" value="IV_VI_DotU"/>
    <property type="match status" value="1"/>
</dbReference>
<feature type="domain" description="OmpA-like" evidence="4">
    <location>
        <begin position="347"/>
        <end position="467"/>
    </location>
</feature>
<dbReference type="PROSITE" id="PS51123">
    <property type="entry name" value="OMPA_2"/>
    <property type="match status" value="1"/>
</dbReference>
<keyword evidence="6" id="KW-1185">Reference proteome</keyword>
<dbReference type="InterPro" id="IPR017733">
    <property type="entry name" value="OmpA-like_dom_proteobacteria"/>
</dbReference>
<reference evidence="6" key="1">
    <citation type="submission" date="2016-10" db="EMBL/GenBank/DDBJ databases">
        <authorList>
            <person name="Varghese N."/>
            <person name="Submissions S."/>
        </authorList>
    </citation>
    <scope>NUCLEOTIDE SEQUENCE [LARGE SCALE GENOMIC DNA]</scope>
    <source>
        <strain evidence="6">DSM 17465</strain>
    </source>
</reference>
<dbReference type="CDD" id="cd07185">
    <property type="entry name" value="OmpA_C-like"/>
    <property type="match status" value="1"/>
</dbReference>
<sequence>MAKKDFTALSVDSIDTVISTDAPNPDHMEPGATNLPAQTPAGYWFLGADDIQFVPLGNNALVKAASSLLALAARLRNHSQHRDVNALRSHVISEIRAFEHNSMLGGLSSKTIRIARYVLCATLDDIILNTPWGSRSIWATQSLVSNFHKDVSGGDRFYDLLRKTQANPSRDKDLLELLYLCISLGFEGRLRIMPQGTNTMSRLRYGISRLIRSLRGDQETDLSPHWRGVEDAYRPLKWSIPVWGIFFGAAVLGLLIYGILLFWLGEKSERIAFQYESLINTSPIDLTHQPAPPRAALPNLPQQQVTPGTPGSPSSPQVVRSSTAYQQISAFLATEIQQGLVVVMNANGNVVIRLTGSGMFATARDTLTARFIPVVNRVAEALNTRPGRINVVGYSDNIPIRNAQFRNNVALSKARAQTVADLIKVRLTDKNRVRAIGRGSADPIASNATAEGRAQNRRIDITLIPSTGQGGQQ</sequence>
<dbReference type="InterPro" id="IPR006665">
    <property type="entry name" value="OmpA-like"/>
</dbReference>
<name>A0A1I6XRX1_9HYPH</name>
<dbReference type="InterPro" id="IPR038522">
    <property type="entry name" value="T4/T6SS_DotU_sf"/>
</dbReference>
<proteinExistence type="predicted"/>
<evidence type="ECO:0000313" key="6">
    <source>
        <dbReference type="Proteomes" id="UP000183371"/>
    </source>
</evidence>
<dbReference type="Pfam" id="PF09850">
    <property type="entry name" value="DotU"/>
    <property type="match status" value="1"/>
</dbReference>
<dbReference type="RefSeq" id="WP_208608689.1">
    <property type="nucleotide sequence ID" value="NZ_FPBD01000001.1"/>
</dbReference>